<protein>
    <submittedName>
        <fullName evidence="6">LysR family transcriptional regulator</fullName>
    </submittedName>
</protein>
<dbReference type="InterPro" id="IPR058163">
    <property type="entry name" value="LysR-type_TF_proteobact-type"/>
</dbReference>
<comment type="similarity">
    <text evidence="1">Belongs to the LysR transcriptional regulatory family.</text>
</comment>
<evidence type="ECO:0000256" key="1">
    <source>
        <dbReference type="ARBA" id="ARBA00009437"/>
    </source>
</evidence>
<dbReference type="Pfam" id="PF03466">
    <property type="entry name" value="LysR_substrate"/>
    <property type="match status" value="1"/>
</dbReference>
<evidence type="ECO:0000313" key="7">
    <source>
        <dbReference type="Proteomes" id="UP000306236"/>
    </source>
</evidence>
<dbReference type="SUPFAM" id="SSF46785">
    <property type="entry name" value="Winged helix' DNA-binding domain"/>
    <property type="match status" value="1"/>
</dbReference>
<accession>A0A4S5BSG5</accession>
<evidence type="ECO:0000256" key="4">
    <source>
        <dbReference type="ARBA" id="ARBA00023163"/>
    </source>
</evidence>
<gene>
    <name evidence="6" type="ORF">E8K88_11245</name>
</gene>
<evidence type="ECO:0000313" key="6">
    <source>
        <dbReference type="EMBL" id="THJ32848.1"/>
    </source>
</evidence>
<dbReference type="Gene3D" id="3.40.190.290">
    <property type="match status" value="1"/>
</dbReference>
<keyword evidence="4" id="KW-0804">Transcription</keyword>
<keyword evidence="3" id="KW-0238">DNA-binding</keyword>
<dbReference type="RefSeq" id="WP_136406758.1">
    <property type="nucleotide sequence ID" value="NZ_SSWX01000013.1"/>
</dbReference>
<dbReference type="InterPro" id="IPR000847">
    <property type="entry name" value="LysR_HTH_N"/>
</dbReference>
<dbReference type="GO" id="GO:0043565">
    <property type="term" value="F:sequence-specific DNA binding"/>
    <property type="evidence" value="ECO:0007669"/>
    <property type="project" value="TreeGrafter"/>
</dbReference>
<dbReference type="Pfam" id="PF00126">
    <property type="entry name" value="HTH_1"/>
    <property type="match status" value="1"/>
</dbReference>
<dbReference type="InterPro" id="IPR036388">
    <property type="entry name" value="WH-like_DNA-bd_sf"/>
</dbReference>
<dbReference type="Proteomes" id="UP000306236">
    <property type="component" value="Unassembled WGS sequence"/>
</dbReference>
<dbReference type="OrthoDB" id="9072091at2"/>
<organism evidence="6 7">
    <name type="scientific">Lampropedia aestuarii</name>
    <dbReference type="NCBI Taxonomy" id="2562762"/>
    <lineage>
        <taxon>Bacteria</taxon>
        <taxon>Pseudomonadati</taxon>
        <taxon>Pseudomonadota</taxon>
        <taxon>Betaproteobacteria</taxon>
        <taxon>Burkholderiales</taxon>
        <taxon>Comamonadaceae</taxon>
        <taxon>Lampropedia</taxon>
    </lineage>
</organism>
<comment type="caution">
    <text evidence="6">The sequence shown here is derived from an EMBL/GenBank/DDBJ whole genome shotgun (WGS) entry which is preliminary data.</text>
</comment>
<name>A0A4S5BSG5_9BURK</name>
<dbReference type="EMBL" id="SSWX01000013">
    <property type="protein sequence ID" value="THJ32848.1"/>
    <property type="molecule type" value="Genomic_DNA"/>
</dbReference>
<evidence type="ECO:0000259" key="5">
    <source>
        <dbReference type="PROSITE" id="PS50931"/>
    </source>
</evidence>
<reference evidence="6 7" key="1">
    <citation type="submission" date="2019-04" db="EMBL/GenBank/DDBJ databases">
        <title>Lampropedia sp YIM MLB12 draf genome.</title>
        <authorList>
            <person name="Wang Y.-X."/>
        </authorList>
    </citation>
    <scope>NUCLEOTIDE SEQUENCE [LARGE SCALE GENOMIC DNA]</scope>
    <source>
        <strain evidence="6 7">YIM MLB12</strain>
    </source>
</reference>
<evidence type="ECO:0000256" key="3">
    <source>
        <dbReference type="ARBA" id="ARBA00023125"/>
    </source>
</evidence>
<keyword evidence="2" id="KW-0805">Transcription regulation</keyword>
<dbReference type="GO" id="GO:0006351">
    <property type="term" value="P:DNA-templated transcription"/>
    <property type="evidence" value="ECO:0007669"/>
    <property type="project" value="TreeGrafter"/>
</dbReference>
<dbReference type="PROSITE" id="PS50931">
    <property type="entry name" value="HTH_LYSR"/>
    <property type="match status" value="1"/>
</dbReference>
<sequence>MTPFNWDDLRVFLAIARHQSAFDAAAEMGMNQSTASRRLQRLEQSIGSKLFERNSRGHRLTNAGHRLLEHVEKLEATIYSMESSSFGDSVALSGDVRIGTTEAFGSFFLAPHLARFCQRHHSIHVDLLPMPRNINLSKREADMSVTLERPIADHFVVVKLLEYRLVPYASRSYLQSLPPLRHRDDLTHLRWVDYVDDMVFTDQQLNLKSVVPDAQPYFCSTSLNAQFSAVRAGMGIGILPYFLCQNVPDLVPVLPEQVGITRTYWLAAPSERRELARVRALWDYLRLVASINADFLMGRSPTPVQVTHASFDQLLS</sequence>
<feature type="domain" description="HTH lysR-type" evidence="5">
    <location>
        <begin position="4"/>
        <end position="61"/>
    </location>
</feature>
<dbReference type="FunFam" id="1.10.10.10:FF:000001">
    <property type="entry name" value="LysR family transcriptional regulator"/>
    <property type="match status" value="1"/>
</dbReference>
<dbReference type="GO" id="GO:0003700">
    <property type="term" value="F:DNA-binding transcription factor activity"/>
    <property type="evidence" value="ECO:0007669"/>
    <property type="project" value="InterPro"/>
</dbReference>
<dbReference type="InterPro" id="IPR005119">
    <property type="entry name" value="LysR_subst-bd"/>
</dbReference>
<dbReference type="PANTHER" id="PTHR30537">
    <property type="entry name" value="HTH-TYPE TRANSCRIPTIONAL REGULATOR"/>
    <property type="match status" value="1"/>
</dbReference>
<keyword evidence="7" id="KW-1185">Reference proteome</keyword>
<dbReference type="AlphaFoldDB" id="A0A4S5BSG5"/>
<dbReference type="SUPFAM" id="SSF53850">
    <property type="entry name" value="Periplasmic binding protein-like II"/>
    <property type="match status" value="1"/>
</dbReference>
<dbReference type="InterPro" id="IPR036390">
    <property type="entry name" value="WH_DNA-bd_sf"/>
</dbReference>
<dbReference type="PANTHER" id="PTHR30537:SF3">
    <property type="entry name" value="TRANSCRIPTIONAL REGULATORY PROTEIN"/>
    <property type="match status" value="1"/>
</dbReference>
<evidence type="ECO:0000256" key="2">
    <source>
        <dbReference type="ARBA" id="ARBA00023015"/>
    </source>
</evidence>
<dbReference type="Gene3D" id="1.10.10.10">
    <property type="entry name" value="Winged helix-like DNA-binding domain superfamily/Winged helix DNA-binding domain"/>
    <property type="match status" value="1"/>
</dbReference>
<proteinExistence type="inferred from homology"/>